<feature type="domain" description="Signal transduction histidine kinase subgroup 3 dimerisation and phosphoacceptor" evidence="10">
    <location>
        <begin position="171"/>
        <end position="236"/>
    </location>
</feature>
<dbReference type="Gene3D" id="3.30.565.10">
    <property type="entry name" value="Histidine kinase-like ATPase, C-terminal domain"/>
    <property type="match status" value="1"/>
</dbReference>
<dbReference type="CDD" id="cd16917">
    <property type="entry name" value="HATPase_UhpB-NarQ-NarX-like"/>
    <property type="match status" value="1"/>
</dbReference>
<feature type="transmembrane region" description="Helical" evidence="9">
    <location>
        <begin position="35"/>
        <end position="51"/>
    </location>
</feature>
<name>A0ABT1DS34_9ACTN</name>
<reference evidence="11 12" key="1">
    <citation type="submission" date="2022-06" db="EMBL/GenBank/DDBJ databases">
        <title>New Species of the Genus Actinoplanes, ActinopZanes ferrugineus.</title>
        <authorList>
            <person name="Ding P."/>
        </authorList>
    </citation>
    <scope>NUCLEOTIDE SEQUENCE [LARGE SCALE GENOMIC DNA]</scope>
    <source>
        <strain evidence="11 12">TRM88003</strain>
    </source>
</reference>
<dbReference type="Gene3D" id="1.20.5.1930">
    <property type="match status" value="1"/>
</dbReference>
<dbReference type="SUPFAM" id="SSF55874">
    <property type="entry name" value="ATPase domain of HSP90 chaperone/DNA topoisomerase II/histidine kinase"/>
    <property type="match status" value="1"/>
</dbReference>
<dbReference type="GO" id="GO:0016301">
    <property type="term" value="F:kinase activity"/>
    <property type="evidence" value="ECO:0007669"/>
    <property type="project" value="UniProtKB-KW"/>
</dbReference>
<evidence type="ECO:0000256" key="5">
    <source>
        <dbReference type="ARBA" id="ARBA00022741"/>
    </source>
</evidence>
<evidence type="ECO:0000313" key="11">
    <source>
        <dbReference type="EMBL" id="MCO8273328.1"/>
    </source>
</evidence>
<accession>A0ABT1DS34</accession>
<dbReference type="EMBL" id="JAMYJR010000024">
    <property type="protein sequence ID" value="MCO8273328.1"/>
    <property type="molecule type" value="Genomic_DNA"/>
</dbReference>
<feature type="transmembrane region" description="Helical" evidence="9">
    <location>
        <begin position="58"/>
        <end position="84"/>
    </location>
</feature>
<dbReference type="InterPro" id="IPR036890">
    <property type="entry name" value="HATPase_C_sf"/>
</dbReference>
<evidence type="ECO:0000256" key="4">
    <source>
        <dbReference type="ARBA" id="ARBA00022679"/>
    </source>
</evidence>
<keyword evidence="5" id="KW-0547">Nucleotide-binding</keyword>
<evidence type="ECO:0000256" key="6">
    <source>
        <dbReference type="ARBA" id="ARBA00022777"/>
    </source>
</evidence>
<evidence type="ECO:0000256" key="2">
    <source>
        <dbReference type="ARBA" id="ARBA00012438"/>
    </source>
</evidence>
<keyword evidence="8" id="KW-0902">Two-component regulatory system</keyword>
<keyword evidence="9" id="KW-1133">Transmembrane helix</keyword>
<evidence type="ECO:0000256" key="7">
    <source>
        <dbReference type="ARBA" id="ARBA00022840"/>
    </source>
</evidence>
<gene>
    <name evidence="11" type="ORF">M1L60_22295</name>
</gene>
<comment type="catalytic activity">
    <reaction evidence="1">
        <text>ATP + protein L-histidine = ADP + protein N-phospho-L-histidine.</text>
        <dbReference type="EC" id="2.7.13.3"/>
    </reaction>
</comment>
<keyword evidence="3" id="KW-0597">Phosphoprotein</keyword>
<dbReference type="InterPro" id="IPR011712">
    <property type="entry name" value="Sig_transdc_His_kin_sub3_dim/P"/>
</dbReference>
<organism evidence="11 12">
    <name type="scientific">Paractinoplanes aksuensis</name>
    <dbReference type="NCBI Taxonomy" id="2939490"/>
    <lineage>
        <taxon>Bacteria</taxon>
        <taxon>Bacillati</taxon>
        <taxon>Actinomycetota</taxon>
        <taxon>Actinomycetes</taxon>
        <taxon>Micromonosporales</taxon>
        <taxon>Micromonosporaceae</taxon>
        <taxon>Paractinoplanes</taxon>
    </lineage>
</organism>
<keyword evidence="9" id="KW-0812">Transmembrane</keyword>
<dbReference type="Proteomes" id="UP001523369">
    <property type="component" value="Unassembled WGS sequence"/>
</dbReference>
<evidence type="ECO:0000259" key="10">
    <source>
        <dbReference type="Pfam" id="PF07730"/>
    </source>
</evidence>
<dbReference type="PANTHER" id="PTHR24421">
    <property type="entry name" value="NITRATE/NITRITE SENSOR PROTEIN NARX-RELATED"/>
    <property type="match status" value="1"/>
</dbReference>
<dbReference type="EC" id="2.7.13.3" evidence="2"/>
<evidence type="ECO:0000313" key="12">
    <source>
        <dbReference type="Proteomes" id="UP001523369"/>
    </source>
</evidence>
<dbReference type="RefSeq" id="WP_253239407.1">
    <property type="nucleotide sequence ID" value="NZ_JAMYJR010000024.1"/>
</dbReference>
<feature type="transmembrane region" description="Helical" evidence="9">
    <location>
        <begin position="117"/>
        <end position="139"/>
    </location>
</feature>
<comment type="caution">
    <text evidence="11">The sequence shown here is derived from an EMBL/GenBank/DDBJ whole genome shotgun (WGS) entry which is preliminary data.</text>
</comment>
<keyword evidence="7" id="KW-0067">ATP-binding</keyword>
<evidence type="ECO:0000256" key="3">
    <source>
        <dbReference type="ARBA" id="ARBA00022553"/>
    </source>
</evidence>
<dbReference type="PANTHER" id="PTHR24421:SF10">
    <property type="entry name" value="NITRATE_NITRITE SENSOR PROTEIN NARQ"/>
    <property type="match status" value="1"/>
</dbReference>
<dbReference type="InterPro" id="IPR050482">
    <property type="entry name" value="Sensor_HK_TwoCompSys"/>
</dbReference>
<evidence type="ECO:0000256" key="1">
    <source>
        <dbReference type="ARBA" id="ARBA00000085"/>
    </source>
</evidence>
<evidence type="ECO:0000256" key="9">
    <source>
        <dbReference type="SAM" id="Phobius"/>
    </source>
</evidence>
<proteinExistence type="predicted"/>
<feature type="transmembrane region" description="Helical" evidence="9">
    <location>
        <begin position="90"/>
        <end position="110"/>
    </location>
</feature>
<evidence type="ECO:0000256" key="8">
    <source>
        <dbReference type="ARBA" id="ARBA00023012"/>
    </source>
</evidence>
<sequence length="367" mass="39033">MRRWLVEVSVALVAVALGLFFAVNSVSEGDGAPVAVEAVTGVLAVAGLVLFRRTRPVTLALVLIPLGILFAMPMGATPFALFAVGLRRPAWVAAGLTALHAVLVASIYLIALGSTRLYYETVIFLVLLHVSLVAIAMLVRSHRQLVASWAERARQAEEGQRLRVEQARLAERERLAREMHDVLAHRLSLLAVHAGALEVRREASDDEQRAAGLIRETAHDALEDLRSVIHMLRAPAENQPQPTLGDVPALVEQSRSAGVEVGLTLDGGEGVPATVGRHAYRIVQEALTNARKHAPGAPVRVAISGCAEHGLDVAVRNALAPGGAEMPGAGSGLAGLRERVQLVGGRLEHGPTAAGEFHLKAWLPWPA</sequence>
<keyword evidence="9" id="KW-0472">Membrane</keyword>
<keyword evidence="4" id="KW-0808">Transferase</keyword>
<keyword evidence="12" id="KW-1185">Reference proteome</keyword>
<keyword evidence="6 11" id="KW-0418">Kinase</keyword>
<protein>
    <recommendedName>
        <fullName evidence="2">histidine kinase</fullName>
        <ecNumber evidence="2">2.7.13.3</ecNumber>
    </recommendedName>
</protein>
<dbReference type="Pfam" id="PF07730">
    <property type="entry name" value="HisKA_3"/>
    <property type="match status" value="1"/>
</dbReference>